<dbReference type="SUPFAM" id="SSF46689">
    <property type="entry name" value="Homeodomain-like"/>
    <property type="match status" value="1"/>
</dbReference>
<keyword evidence="8" id="KW-1185">Reference proteome</keyword>
<dbReference type="Pfam" id="PF00440">
    <property type="entry name" value="TetR_N"/>
    <property type="match status" value="1"/>
</dbReference>
<proteinExistence type="predicted"/>
<keyword evidence="2" id="KW-0805">Transcription regulation</keyword>
<dbReference type="Proteomes" id="UP001165136">
    <property type="component" value="Unassembled WGS sequence"/>
</dbReference>
<dbReference type="GO" id="GO:0000976">
    <property type="term" value="F:transcription cis-regulatory region binding"/>
    <property type="evidence" value="ECO:0007669"/>
    <property type="project" value="TreeGrafter"/>
</dbReference>
<organism evidence="7 8">
    <name type="scientific">Amycolatopsis taiwanensis</name>
    <dbReference type="NCBI Taxonomy" id="342230"/>
    <lineage>
        <taxon>Bacteria</taxon>
        <taxon>Bacillati</taxon>
        <taxon>Actinomycetota</taxon>
        <taxon>Actinomycetes</taxon>
        <taxon>Pseudonocardiales</taxon>
        <taxon>Pseudonocardiaceae</taxon>
        <taxon>Amycolatopsis</taxon>
    </lineage>
</organism>
<keyword evidence="4" id="KW-0804">Transcription</keyword>
<evidence type="ECO:0000256" key="3">
    <source>
        <dbReference type="ARBA" id="ARBA00023125"/>
    </source>
</evidence>
<evidence type="ECO:0000256" key="4">
    <source>
        <dbReference type="ARBA" id="ARBA00023163"/>
    </source>
</evidence>
<protein>
    <submittedName>
        <fullName evidence="7">TetR family transcriptional regulator</fullName>
    </submittedName>
</protein>
<accession>A0A9W6R1P5</accession>
<dbReference type="InterPro" id="IPR039538">
    <property type="entry name" value="BetI_C"/>
</dbReference>
<evidence type="ECO:0000313" key="8">
    <source>
        <dbReference type="Proteomes" id="UP001165136"/>
    </source>
</evidence>
<name>A0A9W6R1P5_9PSEU</name>
<keyword evidence="3 5" id="KW-0238">DNA-binding</keyword>
<evidence type="ECO:0000313" key="7">
    <source>
        <dbReference type="EMBL" id="GLY65967.1"/>
    </source>
</evidence>
<keyword evidence="1" id="KW-0678">Repressor</keyword>
<reference evidence="7" key="1">
    <citation type="submission" date="2023-03" db="EMBL/GenBank/DDBJ databases">
        <title>Amycolatopsis taiwanensis NBRC 103393.</title>
        <authorList>
            <person name="Ichikawa N."/>
            <person name="Sato H."/>
            <person name="Tonouchi N."/>
        </authorList>
    </citation>
    <scope>NUCLEOTIDE SEQUENCE</scope>
    <source>
        <strain evidence="7">NBRC 103393</strain>
    </source>
</reference>
<dbReference type="EMBL" id="BSTI01000005">
    <property type="protein sequence ID" value="GLY65967.1"/>
    <property type="molecule type" value="Genomic_DNA"/>
</dbReference>
<evidence type="ECO:0000256" key="1">
    <source>
        <dbReference type="ARBA" id="ARBA00022491"/>
    </source>
</evidence>
<feature type="DNA-binding region" description="H-T-H motif" evidence="5">
    <location>
        <begin position="34"/>
        <end position="53"/>
    </location>
</feature>
<evidence type="ECO:0000256" key="2">
    <source>
        <dbReference type="ARBA" id="ARBA00023015"/>
    </source>
</evidence>
<dbReference type="Pfam" id="PF13977">
    <property type="entry name" value="TetR_C_6"/>
    <property type="match status" value="1"/>
</dbReference>
<evidence type="ECO:0000259" key="6">
    <source>
        <dbReference type="PROSITE" id="PS50977"/>
    </source>
</evidence>
<gene>
    <name evidence="7" type="ORF">Atai01_25860</name>
</gene>
<dbReference type="PRINTS" id="PR00455">
    <property type="entry name" value="HTHTETR"/>
</dbReference>
<dbReference type="InterPro" id="IPR050109">
    <property type="entry name" value="HTH-type_TetR-like_transc_reg"/>
</dbReference>
<dbReference type="SUPFAM" id="SSF48498">
    <property type="entry name" value="Tetracyclin repressor-like, C-terminal domain"/>
    <property type="match status" value="1"/>
</dbReference>
<dbReference type="InterPro" id="IPR001647">
    <property type="entry name" value="HTH_TetR"/>
</dbReference>
<sequence>MPRLTRAESQAHTRGRLIATATELFLRDGYSGTSLDKVAEAAGYSKGAVYSNFRNKDELCLAVLERIRSSKDAAMIESLAAADGPEALLDAFTSWWESTAEDEPWVVLETEYLAHARRDPELRREVAARNARIRRAMTTLLTEHLERCDIKLPLPAETVATALSGMSVGLGLLRSVDDQLDLGALPALVEVLVTAGRADAARHSAAGRH</sequence>
<dbReference type="RefSeq" id="WP_285486937.1">
    <property type="nucleotide sequence ID" value="NZ_BSTI01000005.1"/>
</dbReference>
<dbReference type="InterPro" id="IPR009057">
    <property type="entry name" value="Homeodomain-like_sf"/>
</dbReference>
<comment type="caution">
    <text evidence="7">The sequence shown here is derived from an EMBL/GenBank/DDBJ whole genome shotgun (WGS) entry which is preliminary data.</text>
</comment>
<dbReference type="InterPro" id="IPR036271">
    <property type="entry name" value="Tet_transcr_reg_TetR-rel_C_sf"/>
</dbReference>
<dbReference type="GO" id="GO:0003700">
    <property type="term" value="F:DNA-binding transcription factor activity"/>
    <property type="evidence" value="ECO:0007669"/>
    <property type="project" value="TreeGrafter"/>
</dbReference>
<dbReference type="PANTHER" id="PTHR30055:SF241">
    <property type="entry name" value="TRANSCRIPTIONAL REGULATORY PROTEIN"/>
    <property type="match status" value="1"/>
</dbReference>
<dbReference type="AlphaFoldDB" id="A0A9W6R1P5"/>
<evidence type="ECO:0000256" key="5">
    <source>
        <dbReference type="PROSITE-ProRule" id="PRU00335"/>
    </source>
</evidence>
<dbReference type="Gene3D" id="1.10.357.10">
    <property type="entry name" value="Tetracycline Repressor, domain 2"/>
    <property type="match status" value="1"/>
</dbReference>
<dbReference type="PROSITE" id="PS50977">
    <property type="entry name" value="HTH_TETR_2"/>
    <property type="match status" value="1"/>
</dbReference>
<dbReference type="PANTHER" id="PTHR30055">
    <property type="entry name" value="HTH-TYPE TRANSCRIPTIONAL REGULATOR RUTR"/>
    <property type="match status" value="1"/>
</dbReference>
<feature type="domain" description="HTH tetR-type" evidence="6">
    <location>
        <begin position="11"/>
        <end position="71"/>
    </location>
</feature>